<keyword evidence="12" id="KW-1185">Reference proteome</keyword>
<comment type="pathway">
    <text evidence="9">Cell wall biogenesis; lipoteichoic acid biosynthesis.</text>
</comment>
<dbReference type="AlphaFoldDB" id="A0A0R1K1C7"/>
<feature type="transmembrane region" description="Helical" evidence="10">
    <location>
        <begin position="191"/>
        <end position="210"/>
    </location>
</feature>
<accession>A0A0R1K1C7</accession>
<proteinExistence type="inferred from homology"/>
<dbReference type="NCBIfam" id="TIGR04091">
    <property type="entry name" value="LTA_dltB"/>
    <property type="match status" value="1"/>
</dbReference>
<evidence type="ECO:0000256" key="6">
    <source>
        <dbReference type="ARBA" id="ARBA00022989"/>
    </source>
</evidence>
<gene>
    <name evidence="11" type="ORF">FD02_GL001796</name>
</gene>
<evidence type="ECO:0000256" key="1">
    <source>
        <dbReference type="ARBA" id="ARBA00004651"/>
    </source>
</evidence>
<comment type="function">
    <text evidence="9">O-acyltransferase that catalyzes D-alanylation of both teichoic acid and lipoteichoic acid (LTA). D-alanylation of LTA plays an important role in modulating the properties of the cell wall in Gram-positive bacteria, influencing the net charge of the cell wall. Catalyzes D-alanylation from DltC carrier protein.</text>
</comment>
<organism evidence="11 12">
    <name type="scientific">Lacticaseibacillus nasuensis JCM 17158</name>
    <dbReference type="NCBI Taxonomy" id="1291734"/>
    <lineage>
        <taxon>Bacteria</taxon>
        <taxon>Bacillati</taxon>
        <taxon>Bacillota</taxon>
        <taxon>Bacilli</taxon>
        <taxon>Lactobacillales</taxon>
        <taxon>Lactobacillaceae</taxon>
        <taxon>Lacticaseibacillus</taxon>
    </lineage>
</organism>
<dbReference type="PIRSF" id="PIRSF016636">
    <property type="entry name" value="AlgI_DltB"/>
    <property type="match status" value="1"/>
</dbReference>
<keyword evidence="3 9" id="KW-1003">Cell membrane</keyword>
<name>A0A0R1K1C7_9LACO</name>
<evidence type="ECO:0000313" key="11">
    <source>
        <dbReference type="EMBL" id="KRK73962.1"/>
    </source>
</evidence>
<evidence type="ECO:0000256" key="9">
    <source>
        <dbReference type="PIRNR" id="PIRNR016636"/>
    </source>
</evidence>
<keyword evidence="4 9" id="KW-0808">Transferase</keyword>
<dbReference type="PIRSF" id="PIRSF500216">
    <property type="entry name" value="DltB"/>
    <property type="match status" value="1"/>
</dbReference>
<evidence type="ECO:0000256" key="8">
    <source>
        <dbReference type="ARBA" id="ARBA00023315"/>
    </source>
</evidence>
<dbReference type="RefSeq" id="WP_056950152.1">
    <property type="nucleotide sequence ID" value="NZ_AZDJ01000003.1"/>
</dbReference>
<evidence type="ECO:0000313" key="12">
    <source>
        <dbReference type="Proteomes" id="UP000051804"/>
    </source>
</evidence>
<comment type="similarity">
    <text evidence="2 9">Belongs to the membrane-bound acyltransferase family.</text>
</comment>
<feature type="transmembrane region" description="Helical" evidence="10">
    <location>
        <begin position="375"/>
        <end position="395"/>
    </location>
</feature>
<feature type="transmembrane region" description="Helical" evidence="10">
    <location>
        <begin position="143"/>
        <end position="161"/>
    </location>
</feature>
<dbReference type="EC" id="2.3.1.-" evidence="9"/>
<comment type="caution">
    <text evidence="11">The sequence shown here is derived from an EMBL/GenBank/DDBJ whole genome shotgun (WGS) entry which is preliminary data.</text>
</comment>
<feature type="transmembrane region" description="Helical" evidence="10">
    <location>
        <begin position="337"/>
        <end position="355"/>
    </location>
</feature>
<feature type="transmembrane region" description="Helical" evidence="10">
    <location>
        <begin position="314"/>
        <end position="331"/>
    </location>
</feature>
<evidence type="ECO:0000256" key="2">
    <source>
        <dbReference type="ARBA" id="ARBA00010323"/>
    </source>
</evidence>
<dbReference type="Proteomes" id="UP000051804">
    <property type="component" value="Unassembled WGS sequence"/>
</dbReference>
<dbReference type="InterPro" id="IPR004299">
    <property type="entry name" value="MBOAT_fam"/>
</dbReference>
<dbReference type="PATRIC" id="fig|1291734.4.peg.1844"/>
<reference evidence="11 12" key="1">
    <citation type="journal article" date="2015" name="Genome Announc.">
        <title>Expanding the biotechnology potential of lactobacilli through comparative genomics of 213 strains and associated genera.</title>
        <authorList>
            <person name="Sun Z."/>
            <person name="Harris H.M."/>
            <person name="McCann A."/>
            <person name="Guo C."/>
            <person name="Argimon S."/>
            <person name="Zhang W."/>
            <person name="Yang X."/>
            <person name="Jeffery I.B."/>
            <person name="Cooney J.C."/>
            <person name="Kagawa T.F."/>
            <person name="Liu W."/>
            <person name="Song Y."/>
            <person name="Salvetti E."/>
            <person name="Wrobel A."/>
            <person name="Rasinkangas P."/>
            <person name="Parkhill J."/>
            <person name="Rea M.C."/>
            <person name="O'Sullivan O."/>
            <person name="Ritari J."/>
            <person name="Douillard F.P."/>
            <person name="Paul Ross R."/>
            <person name="Yang R."/>
            <person name="Briner A.E."/>
            <person name="Felis G.E."/>
            <person name="de Vos W.M."/>
            <person name="Barrangou R."/>
            <person name="Klaenhammer T.R."/>
            <person name="Caufield P.W."/>
            <person name="Cui Y."/>
            <person name="Zhang H."/>
            <person name="O'Toole P.W."/>
        </authorList>
    </citation>
    <scope>NUCLEOTIDE SEQUENCE [LARGE SCALE GENOMIC DNA]</scope>
    <source>
        <strain evidence="11 12">JCM 17158</strain>
    </source>
</reference>
<keyword evidence="8 9" id="KW-0012">Acyltransferase</keyword>
<evidence type="ECO:0000256" key="4">
    <source>
        <dbReference type="ARBA" id="ARBA00022679"/>
    </source>
</evidence>
<dbReference type="STRING" id="1291734.FD02_GL001796"/>
<comment type="subcellular location">
    <subcellularLocation>
        <location evidence="1">Cell membrane</location>
        <topology evidence="1">Multi-pass membrane protein</topology>
    </subcellularLocation>
</comment>
<sequence length="404" mass="47238">MINLQPYTNPLYFAYLFVAFLPIMIALSHGVRLHRYETVVGLGFIILMFTGTKWHEGVALLVYLVIEWLVVTGYRRYRRAHNHTWVFVVAVLAAIAPLVIVKLTPLFSKSPSLLGFLGISYLTFKAVQMVMELRDGTIKSFTTWQFLRFLIFFPIISSGPIDRFRRFTKDAESVPSRAAYGDMVAKGVHNIFLGFLYKFILGYFFGTVMLPQVGRIALHHHGAFLGLSWALVVYMYVYSMYLFFDFAGYSLFAVGTSYLLGIQTPVNFNKPFASPNIKEFWNRWHMSLSFWFRDFVFMRVTFFMMKHKLVKNRIHLSQIAYLINFLVMGFWHGVTWYYIVYGLFHAGAIILNDSWLRFKKKHRQQLPHNRWTQALAVVITFNVVCFSFLIFSGFLNQLWFGPFR</sequence>
<evidence type="ECO:0000256" key="7">
    <source>
        <dbReference type="ARBA" id="ARBA00023136"/>
    </source>
</evidence>
<dbReference type="Pfam" id="PF03062">
    <property type="entry name" value="MBOAT"/>
    <property type="match status" value="1"/>
</dbReference>
<evidence type="ECO:0000256" key="10">
    <source>
        <dbReference type="SAM" id="Phobius"/>
    </source>
</evidence>
<feature type="transmembrane region" description="Helical" evidence="10">
    <location>
        <begin position="222"/>
        <end position="244"/>
    </location>
</feature>
<dbReference type="PANTHER" id="PTHR13285:SF23">
    <property type="entry name" value="TEICHOIC ACID D-ALANYLTRANSFERASE"/>
    <property type="match status" value="1"/>
</dbReference>
<dbReference type="InterPro" id="IPR024194">
    <property type="entry name" value="Ac/AlaTfrase_AlgI/DltB"/>
</dbReference>
<evidence type="ECO:0000256" key="5">
    <source>
        <dbReference type="ARBA" id="ARBA00022692"/>
    </source>
</evidence>
<dbReference type="GO" id="GO:0016746">
    <property type="term" value="F:acyltransferase activity"/>
    <property type="evidence" value="ECO:0007669"/>
    <property type="project" value="UniProtKB-KW"/>
</dbReference>
<dbReference type="InterPro" id="IPR024024">
    <property type="entry name" value="DltB"/>
</dbReference>
<dbReference type="EMBL" id="AZDJ01000003">
    <property type="protein sequence ID" value="KRK73962.1"/>
    <property type="molecule type" value="Genomic_DNA"/>
</dbReference>
<protein>
    <recommendedName>
        <fullName evidence="9">Teichoic acid D-alanyltransferase</fullName>
        <ecNumber evidence="9">2.3.1.-</ecNumber>
    </recommendedName>
</protein>
<keyword evidence="5 10" id="KW-0812">Transmembrane</keyword>
<feature type="transmembrane region" description="Helical" evidence="10">
    <location>
        <begin position="12"/>
        <end position="31"/>
    </location>
</feature>
<feature type="transmembrane region" description="Helical" evidence="10">
    <location>
        <begin position="84"/>
        <end position="101"/>
    </location>
</feature>
<dbReference type="InterPro" id="IPR051085">
    <property type="entry name" value="MB_O-acyltransferase"/>
</dbReference>
<dbReference type="GO" id="GO:0070395">
    <property type="term" value="P:lipoteichoic acid biosynthetic process"/>
    <property type="evidence" value="ECO:0007669"/>
    <property type="project" value="UniProtKB-UniRule"/>
</dbReference>
<keyword evidence="7 9" id="KW-0472">Membrane</keyword>
<dbReference type="PANTHER" id="PTHR13285">
    <property type="entry name" value="ACYLTRANSFERASE"/>
    <property type="match status" value="1"/>
</dbReference>
<evidence type="ECO:0000256" key="3">
    <source>
        <dbReference type="ARBA" id="ARBA00022475"/>
    </source>
</evidence>
<dbReference type="OrthoDB" id="9805788at2"/>
<feature type="transmembrane region" description="Helical" evidence="10">
    <location>
        <begin position="38"/>
        <end position="54"/>
    </location>
</feature>
<dbReference type="GO" id="GO:0005886">
    <property type="term" value="C:plasma membrane"/>
    <property type="evidence" value="ECO:0007669"/>
    <property type="project" value="UniProtKB-SubCell"/>
</dbReference>
<keyword evidence="6 10" id="KW-1133">Transmembrane helix</keyword>
<dbReference type="UniPathway" id="UPA00556"/>